<keyword evidence="5" id="KW-1185">Reference proteome</keyword>
<sequence>MKIRAGAQLSAAEQEFVDCLRSYPSTGLAAVDVHVGMHGTRQIDAVVITPRGITVAEIRGFRKRQSGILNLTGDGPWQVSAAPAALDDSDTSPTDRLEQCVYAVRAKIERALQDPGDVCGVVVLVPQRGAMVRPARTSIRPGIDVVIANVDDATELRIYLEGFSAGARSWTVDRVVQAAQVLGMDPKPSRAELLADGFDEVRPAPLGEVTPAAKPPRPPRPPHTPGPHTRRQQAGAWGAVVVAVIGMLLVFWVVAKVFIDGPADSGPAPTTTISVTPTPPPTTRHCWPFQPDC</sequence>
<name>A0ABS4QAJ3_9NOCA</name>
<comment type="caution">
    <text evidence="4">The sequence shown here is derived from an EMBL/GenBank/DDBJ whole genome shotgun (WGS) entry which is preliminary data.</text>
</comment>
<dbReference type="InterPro" id="IPR011528">
    <property type="entry name" value="NERD"/>
</dbReference>
<feature type="region of interest" description="Disordered" evidence="1">
    <location>
        <begin position="204"/>
        <end position="232"/>
    </location>
</feature>
<evidence type="ECO:0000259" key="3">
    <source>
        <dbReference type="Pfam" id="PF08378"/>
    </source>
</evidence>
<evidence type="ECO:0000256" key="1">
    <source>
        <dbReference type="SAM" id="MobiDB-lite"/>
    </source>
</evidence>
<keyword evidence="2" id="KW-1133">Transmembrane helix</keyword>
<gene>
    <name evidence="4" type="ORF">BJ987_001583</name>
</gene>
<dbReference type="EMBL" id="JAGGMR010000001">
    <property type="protein sequence ID" value="MBP2188682.1"/>
    <property type="molecule type" value="Genomic_DNA"/>
</dbReference>
<feature type="transmembrane region" description="Helical" evidence="2">
    <location>
        <begin position="236"/>
        <end position="259"/>
    </location>
</feature>
<dbReference type="Pfam" id="PF08378">
    <property type="entry name" value="NERD"/>
    <property type="match status" value="1"/>
</dbReference>
<evidence type="ECO:0000313" key="4">
    <source>
        <dbReference type="EMBL" id="MBP2188682.1"/>
    </source>
</evidence>
<keyword evidence="2" id="KW-0472">Membrane</keyword>
<dbReference type="Proteomes" id="UP001519325">
    <property type="component" value="Unassembled WGS sequence"/>
</dbReference>
<keyword evidence="2" id="KW-0812">Transmembrane</keyword>
<feature type="domain" description="NERD" evidence="3">
    <location>
        <begin position="11"/>
        <end position="124"/>
    </location>
</feature>
<accession>A0ABS4QAJ3</accession>
<feature type="compositionally biased region" description="Pro residues" evidence="1">
    <location>
        <begin position="213"/>
        <end position="225"/>
    </location>
</feature>
<evidence type="ECO:0000313" key="5">
    <source>
        <dbReference type="Proteomes" id="UP001519325"/>
    </source>
</evidence>
<proteinExistence type="predicted"/>
<organism evidence="4 5">
    <name type="scientific">Nocardia goodfellowii</name>
    <dbReference type="NCBI Taxonomy" id="882446"/>
    <lineage>
        <taxon>Bacteria</taxon>
        <taxon>Bacillati</taxon>
        <taxon>Actinomycetota</taxon>
        <taxon>Actinomycetes</taxon>
        <taxon>Mycobacteriales</taxon>
        <taxon>Nocardiaceae</taxon>
        <taxon>Nocardia</taxon>
    </lineage>
</organism>
<evidence type="ECO:0000256" key="2">
    <source>
        <dbReference type="SAM" id="Phobius"/>
    </source>
</evidence>
<protein>
    <recommendedName>
        <fullName evidence="3">NERD domain-containing protein</fullName>
    </recommendedName>
</protein>
<reference evidence="4 5" key="1">
    <citation type="submission" date="2021-03" db="EMBL/GenBank/DDBJ databases">
        <title>Sequencing the genomes of 1000 actinobacteria strains.</title>
        <authorList>
            <person name="Klenk H.-P."/>
        </authorList>
    </citation>
    <scope>NUCLEOTIDE SEQUENCE [LARGE SCALE GENOMIC DNA]</scope>
    <source>
        <strain evidence="4 5">DSM 45516</strain>
    </source>
</reference>